<dbReference type="Pfam" id="PF25198">
    <property type="entry name" value="Spore_GerAC_N"/>
    <property type="match status" value="1"/>
</dbReference>
<keyword evidence="4 8" id="KW-0732">Signal</keyword>
<feature type="domain" description="Spore germination GerAC-like C-terminal" evidence="9">
    <location>
        <begin position="190"/>
        <end position="349"/>
    </location>
</feature>
<evidence type="ECO:0000256" key="3">
    <source>
        <dbReference type="ARBA" id="ARBA00022544"/>
    </source>
</evidence>
<evidence type="ECO:0000259" key="9">
    <source>
        <dbReference type="Pfam" id="PF05504"/>
    </source>
</evidence>
<dbReference type="Pfam" id="PF05504">
    <property type="entry name" value="Spore_GerAC"/>
    <property type="match status" value="1"/>
</dbReference>
<organism evidence="11 12">
    <name type="scientific">Paenibacillus glycanilyticus</name>
    <dbReference type="NCBI Taxonomy" id="126569"/>
    <lineage>
        <taxon>Bacteria</taxon>
        <taxon>Bacillati</taxon>
        <taxon>Bacillota</taxon>
        <taxon>Bacilli</taxon>
        <taxon>Bacillales</taxon>
        <taxon>Paenibacillaceae</taxon>
        <taxon>Paenibacillus</taxon>
    </lineage>
</organism>
<dbReference type="InterPro" id="IPR046953">
    <property type="entry name" value="Spore_GerAC-like_C"/>
</dbReference>
<dbReference type="EMBL" id="BTCL01000005">
    <property type="protein sequence ID" value="GMK44751.1"/>
    <property type="molecule type" value="Genomic_DNA"/>
</dbReference>
<evidence type="ECO:0000313" key="11">
    <source>
        <dbReference type="EMBL" id="GMK44751.1"/>
    </source>
</evidence>
<dbReference type="InterPro" id="IPR057336">
    <property type="entry name" value="GerAC_N"/>
</dbReference>
<comment type="similarity">
    <text evidence="2">Belongs to the GerABKC lipoprotein family.</text>
</comment>
<protein>
    <submittedName>
        <fullName evidence="11">Spore germination protein YfkR</fullName>
    </submittedName>
</protein>
<evidence type="ECO:0000256" key="5">
    <source>
        <dbReference type="ARBA" id="ARBA00023136"/>
    </source>
</evidence>
<proteinExistence type="inferred from homology"/>
<keyword evidence="7" id="KW-0449">Lipoprotein</keyword>
<name>A0ABQ6NI17_9BACL</name>
<keyword evidence="6" id="KW-0564">Palmitate</keyword>
<feature type="domain" description="Spore germination protein N-terminal" evidence="10">
    <location>
        <begin position="22"/>
        <end position="182"/>
    </location>
</feature>
<feature type="chain" id="PRO_5045395624" evidence="8">
    <location>
        <begin position="22"/>
        <end position="352"/>
    </location>
</feature>
<sequence>MRRHAVVLLCCCILLSGCAQERVVDQINILQYMGVDLEEEKFKLYASYPEYIKASGGQSLVTTESNVIYGVYTALTSKSSQPVEMGQMRTLVLNENFARKYITEIADIINRQFMKSTKASIVLTDQSTYTIIAEASKKPPFFLSELIDQNMDHGNTPNTNYHTFINQYYGEGQDIYLPVIRVNKGLFQMDGVSVFRGDDLKLRLNANEGLYLKLLKDKKLAGEYDFIAGTHSMYSFIILHGKSKINVKEDGRQAAISLALSIQLRETPRQMNIQSQGDLNEMKKQIEEKLSSEITTFLIRLKQNRVDPIGFGEKYRRQHQAFKEKEYYEKIYPHLLFEVKTDVHILHAGVGQ</sequence>
<dbReference type="InterPro" id="IPR008844">
    <property type="entry name" value="Spore_GerAC-like"/>
</dbReference>
<evidence type="ECO:0000256" key="4">
    <source>
        <dbReference type="ARBA" id="ARBA00022729"/>
    </source>
</evidence>
<reference evidence="11 12" key="1">
    <citation type="submission" date="2023-05" db="EMBL/GenBank/DDBJ databases">
        <title>Draft genome of Paenibacillus sp. CCS26.</title>
        <authorList>
            <person name="Akita H."/>
            <person name="Shinto Y."/>
            <person name="Kimura Z."/>
        </authorList>
    </citation>
    <scope>NUCLEOTIDE SEQUENCE [LARGE SCALE GENOMIC DNA]</scope>
    <source>
        <strain evidence="11 12">CCS26</strain>
    </source>
</reference>
<evidence type="ECO:0000256" key="2">
    <source>
        <dbReference type="ARBA" id="ARBA00007886"/>
    </source>
</evidence>
<evidence type="ECO:0000259" key="10">
    <source>
        <dbReference type="Pfam" id="PF25198"/>
    </source>
</evidence>
<comment type="subcellular location">
    <subcellularLocation>
        <location evidence="1">Membrane</location>
        <topology evidence="1">Lipid-anchor</topology>
    </subcellularLocation>
</comment>
<keyword evidence="3" id="KW-0309">Germination</keyword>
<dbReference type="Proteomes" id="UP001285921">
    <property type="component" value="Unassembled WGS sequence"/>
</dbReference>
<dbReference type="PANTHER" id="PTHR35789">
    <property type="entry name" value="SPORE GERMINATION PROTEIN B3"/>
    <property type="match status" value="1"/>
</dbReference>
<dbReference type="NCBIfam" id="TIGR02887">
    <property type="entry name" value="spore_ger_x_C"/>
    <property type="match status" value="1"/>
</dbReference>
<feature type="signal peptide" evidence="8">
    <location>
        <begin position="1"/>
        <end position="21"/>
    </location>
</feature>
<comment type="caution">
    <text evidence="11">The sequence shown here is derived from an EMBL/GenBank/DDBJ whole genome shotgun (WGS) entry which is preliminary data.</text>
</comment>
<evidence type="ECO:0000256" key="8">
    <source>
        <dbReference type="SAM" id="SignalP"/>
    </source>
</evidence>
<evidence type="ECO:0000313" key="12">
    <source>
        <dbReference type="Proteomes" id="UP001285921"/>
    </source>
</evidence>
<dbReference type="RefSeq" id="WP_317979697.1">
    <property type="nucleotide sequence ID" value="NZ_BTCL01000005.1"/>
</dbReference>
<dbReference type="PANTHER" id="PTHR35789:SF1">
    <property type="entry name" value="SPORE GERMINATION PROTEIN B3"/>
    <property type="match status" value="1"/>
</dbReference>
<dbReference type="Gene3D" id="3.30.300.210">
    <property type="entry name" value="Nutrient germinant receptor protein C, domain 3"/>
    <property type="match status" value="1"/>
</dbReference>
<gene>
    <name evidence="11" type="primary">yfkR_5</name>
    <name evidence="11" type="ORF">PghCCS26_18790</name>
</gene>
<keyword evidence="12" id="KW-1185">Reference proteome</keyword>
<dbReference type="PROSITE" id="PS51257">
    <property type="entry name" value="PROKAR_LIPOPROTEIN"/>
    <property type="match status" value="1"/>
</dbReference>
<evidence type="ECO:0000256" key="7">
    <source>
        <dbReference type="ARBA" id="ARBA00023288"/>
    </source>
</evidence>
<dbReference type="InterPro" id="IPR038501">
    <property type="entry name" value="Spore_GerAC_C_sf"/>
</dbReference>
<evidence type="ECO:0000256" key="6">
    <source>
        <dbReference type="ARBA" id="ARBA00023139"/>
    </source>
</evidence>
<evidence type="ECO:0000256" key="1">
    <source>
        <dbReference type="ARBA" id="ARBA00004635"/>
    </source>
</evidence>
<keyword evidence="5" id="KW-0472">Membrane</keyword>
<accession>A0ABQ6NI17</accession>